<dbReference type="Pfam" id="PF07179">
    <property type="entry name" value="SseB"/>
    <property type="match status" value="1"/>
</dbReference>
<comment type="caution">
    <text evidence="2">The sequence shown here is derived from an EMBL/GenBank/DDBJ whole genome shotgun (WGS) entry which is preliminary data.</text>
</comment>
<evidence type="ECO:0000313" key="3">
    <source>
        <dbReference type="Proteomes" id="UP001172738"/>
    </source>
</evidence>
<evidence type="ECO:0000313" key="2">
    <source>
        <dbReference type="EMBL" id="MDN4473696.1"/>
    </source>
</evidence>
<dbReference type="RefSeq" id="WP_301129474.1">
    <property type="nucleotide sequence ID" value="NZ_JAUHPV010000007.1"/>
</dbReference>
<proteinExistence type="predicted"/>
<dbReference type="EMBL" id="JAUHPV010000007">
    <property type="protein sequence ID" value="MDN4473696.1"/>
    <property type="molecule type" value="Genomic_DNA"/>
</dbReference>
<evidence type="ECO:0000259" key="1">
    <source>
        <dbReference type="Pfam" id="PF07179"/>
    </source>
</evidence>
<protein>
    <submittedName>
        <fullName evidence="2">SseB family protein</fullName>
    </submittedName>
</protein>
<organism evidence="2 3">
    <name type="scientific">Demequina zhanjiangensis</name>
    <dbReference type="NCBI Taxonomy" id="3051659"/>
    <lineage>
        <taxon>Bacteria</taxon>
        <taxon>Bacillati</taxon>
        <taxon>Actinomycetota</taxon>
        <taxon>Actinomycetes</taxon>
        <taxon>Micrococcales</taxon>
        <taxon>Demequinaceae</taxon>
        <taxon>Demequina</taxon>
    </lineage>
</organism>
<dbReference type="InterPro" id="IPR009839">
    <property type="entry name" value="SseB_N"/>
</dbReference>
<gene>
    <name evidence="2" type="ORF">QQX04_11890</name>
</gene>
<sequence length="245" mass="26373">MTDEEPLKEIPESIFADDDGSADARLAQALIRHSRGKAPLTEVVEALAYARVLVPVLADGEQRVMGKHGLEQDHVASTGVVAVQMPDGRAGLPVFTDVDAMQSWNDQARPIPAEGPRAALAAIAEEWAVMVLNPGMETTVIPRPAVWALGQGETYRPALVDGVVQPDVLEAVRDAVTLDDRLRAVEVAPGRRSEVAVVLRLIPGLTQPEVDDLLRRVQRQLAASDVVAHRLDSMELRLAPASDDA</sequence>
<dbReference type="Proteomes" id="UP001172738">
    <property type="component" value="Unassembled WGS sequence"/>
</dbReference>
<name>A0ABT8G3I8_9MICO</name>
<keyword evidence="3" id="KW-1185">Reference proteome</keyword>
<accession>A0ABT8G3I8</accession>
<reference evidence="2" key="1">
    <citation type="submission" date="2023-06" db="EMBL/GenBank/DDBJ databases">
        <title>SYSU T00b26.</title>
        <authorList>
            <person name="Gao L."/>
            <person name="Fang B.-Z."/>
            <person name="Li W.-J."/>
        </authorList>
    </citation>
    <scope>NUCLEOTIDE SEQUENCE</scope>
    <source>
        <strain evidence="2">SYSU T00b26</strain>
    </source>
</reference>
<feature type="domain" description="SseB protein N-terminal" evidence="1">
    <location>
        <begin position="26"/>
        <end position="148"/>
    </location>
</feature>